<feature type="compositionally biased region" description="Low complexity" evidence="1">
    <location>
        <begin position="158"/>
        <end position="182"/>
    </location>
</feature>
<proteinExistence type="predicted"/>
<sequence length="200" mass="21290">MKRNFFTTLFKFSLAIVVFLHLFSSTNRVYALPSPSPEAYQIAARAAPAELRGRSYRLLQAKSTSSPPAAAASASDSSKHPASDTSSNYNLDQSTPLGRAERFQAVQKKRVQDASSASGSRRRRRDVEMVTGRDSTETLLSHSGPPPNAPPNPPPADPANAKASAGASSTTTTSHSESDSSALKSQSKTRKTGTPKKGQK</sequence>
<evidence type="ECO:0000256" key="2">
    <source>
        <dbReference type="SAM" id="SignalP"/>
    </source>
</evidence>
<keyword evidence="2" id="KW-0732">Signal</keyword>
<accession>A0A6A4I575</accession>
<evidence type="ECO:0000313" key="3">
    <source>
        <dbReference type="EMBL" id="KAE9405869.1"/>
    </source>
</evidence>
<evidence type="ECO:0000256" key="1">
    <source>
        <dbReference type="SAM" id="MobiDB-lite"/>
    </source>
</evidence>
<evidence type="ECO:0000313" key="4">
    <source>
        <dbReference type="Proteomes" id="UP000799118"/>
    </source>
</evidence>
<feature type="signal peptide" evidence="2">
    <location>
        <begin position="1"/>
        <end position="31"/>
    </location>
</feature>
<protein>
    <submittedName>
        <fullName evidence="3">Uncharacterized protein</fullName>
    </submittedName>
</protein>
<organism evidence="3 4">
    <name type="scientific">Gymnopus androsaceus JB14</name>
    <dbReference type="NCBI Taxonomy" id="1447944"/>
    <lineage>
        <taxon>Eukaryota</taxon>
        <taxon>Fungi</taxon>
        <taxon>Dikarya</taxon>
        <taxon>Basidiomycota</taxon>
        <taxon>Agaricomycotina</taxon>
        <taxon>Agaricomycetes</taxon>
        <taxon>Agaricomycetidae</taxon>
        <taxon>Agaricales</taxon>
        <taxon>Marasmiineae</taxon>
        <taxon>Omphalotaceae</taxon>
        <taxon>Gymnopus</taxon>
    </lineage>
</organism>
<feature type="chain" id="PRO_5025589064" evidence="2">
    <location>
        <begin position="32"/>
        <end position="200"/>
    </location>
</feature>
<feature type="compositionally biased region" description="Low complexity" evidence="1">
    <location>
        <begin position="61"/>
        <end position="76"/>
    </location>
</feature>
<feature type="compositionally biased region" description="Pro residues" evidence="1">
    <location>
        <begin position="144"/>
        <end position="157"/>
    </location>
</feature>
<feature type="compositionally biased region" description="Polar residues" evidence="1">
    <location>
        <begin position="85"/>
        <end position="96"/>
    </location>
</feature>
<dbReference type="AlphaFoldDB" id="A0A6A4I575"/>
<name>A0A6A4I575_9AGAR</name>
<keyword evidence="4" id="KW-1185">Reference proteome</keyword>
<gene>
    <name evidence="3" type="ORF">BT96DRAFT_307089</name>
</gene>
<dbReference type="EMBL" id="ML769406">
    <property type="protein sequence ID" value="KAE9405869.1"/>
    <property type="molecule type" value="Genomic_DNA"/>
</dbReference>
<reference evidence="3" key="1">
    <citation type="journal article" date="2019" name="Environ. Microbiol.">
        <title>Fungal ecological strategies reflected in gene transcription - a case study of two litter decomposers.</title>
        <authorList>
            <person name="Barbi F."/>
            <person name="Kohler A."/>
            <person name="Barry K."/>
            <person name="Baskaran P."/>
            <person name="Daum C."/>
            <person name="Fauchery L."/>
            <person name="Ihrmark K."/>
            <person name="Kuo A."/>
            <person name="LaButti K."/>
            <person name="Lipzen A."/>
            <person name="Morin E."/>
            <person name="Grigoriev I.V."/>
            <person name="Henrissat B."/>
            <person name="Lindahl B."/>
            <person name="Martin F."/>
        </authorList>
    </citation>
    <scope>NUCLEOTIDE SEQUENCE</scope>
    <source>
        <strain evidence="3">JB14</strain>
    </source>
</reference>
<dbReference type="Proteomes" id="UP000799118">
    <property type="component" value="Unassembled WGS sequence"/>
</dbReference>
<feature type="region of interest" description="Disordered" evidence="1">
    <location>
        <begin position="61"/>
        <end position="200"/>
    </location>
</feature>
<feature type="compositionally biased region" description="Basic residues" evidence="1">
    <location>
        <begin position="187"/>
        <end position="200"/>
    </location>
</feature>